<feature type="domain" description="ABC transmembrane type-1" evidence="8">
    <location>
        <begin position="94"/>
        <end position="306"/>
    </location>
</feature>
<gene>
    <name evidence="9" type="ORF">DesyoDRAFT_2668</name>
</gene>
<dbReference type="AlphaFoldDB" id="H5Y453"/>
<evidence type="ECO:0000256" key="3">
    <source>
        <dbReference type="ARBA" id="ARBA00022475"/>
    </source>
</evidence>
<keyword evidence="2 7" id="KW-0813">Transport</keyword>
<dbReference type="InterPro" id="IPR000515">
    <property type="entry name" value="MetI-like"/>
</dbReference>
<accession>H5Y453</accession>
<dbReference type="HOGENOM" id="CLU_036879_1_0_9"/>
<evidence type="ECO:0000259" key="8">
    <source>
        <dbReference type="PROSITE" id="PS50928"/>
    </source>
</evidence>
<proteinExistence type="inferred from homology"/>
<evidence type="ECO:0000256" key="2">
    <source>
        <dbReference type="ARBA" id="ARBA00022448"/>
    </source>
</evidence>
<dbReference type="EMBL" id="CM001441">
    <property type="protein sequence ID" value="EHQ89734.1"/>
    <property type="molecule type" value="Genomic_DNA"/>
</dbReference>
<organism evidence="9 10">
    <name type="scientific">Desulfosporosinus youngiae DSM 17734</name>
    <dbReference type="NCBI Taxonomy" id="768710"/>
    <lineage>
        <taxon>Bacteria</taxon>
        <taxon>Bacillati</taxon>
        <taxon>Bacillota</taxon>
        <taxon>Clostridia</taxon>
        <taxon>Eubacteriales</taxon>
        <taxon>Desulfitobacteriaceae</taxon>
        <taxon>Desulfosporosinus</taxon>
    </lineage>
</organism>
<dbReference type="InterPro" id="IPR045621">
    <property type="entry name" value="BPD_transp_1_N"/>
</dbReference>
<dbReference type="GO" id="GO:0005886">
    <property type="term" value="C:plasma membrane"/>
    <property type="evidence" value="ECO:0007669"/>
    <property type="project" value="UniProtKB-SubCell"/>
</dbReference>
<dbReference type="OrthoDB" id="9789439at2"/>
<keyword evidence="5 7" id="KW-1133">Transmembrane helix</keyword>
<keyword evidence="6 7" id="KW-0472">Membrane</keyword>
<dbReference type="STRING" id="768710.DesyoDRAFT_2668"/>
<dbReference type="Gene3D" id="1.10.3720.10">
    <property type="entry name" value="MetI-like"/>
    <property type="match status" value="1"/>
</dbReference>
<dbReference type="SUPFAM" id="SSF161098">
    <property type="entry name" value="MetI-like"/>
    <property type="match status" value="1"/>
</dbReference>
<dbReference type="GO" id="GO:0055085">
    <property type="term" value="P:transmembrane transport"/>
    <property type="evidence" value="ECO:0007669"/>
    <property type="project" value="InterPro"/>
</dbReference>
<feature type="transmembrane region" description="Helical" evidence="7">
    <location>
        <begin position="245"/>
        <end position="267"/>
    </location>
</feature>
<dbReference type="PANTHER" id="PTHR43376">
    <property type="entry name" value="OLIGOPEPTIDE TRANSPORT SYSTEM PERMEASE PROTEIN"/>
    <property type="match status" value="1"/>
</dbReference>
<sequence>MRKGYLLVLLIIITINFFLPRLMPGDPFLYLSVEDGNVSSTFSEEQIVQYKTYYGLDKPLAAQYLSYLAKLARGDLGYSIYFNTSVLGIITSRVPWTIFIVLTSLLLSSLIGVSAGVVSAWLRGKPADTLLYSGMILLSEIPAFLLGVLLLFIFAAKLRWFPLSGGVSPFLSFSSNFDYLKDLLNHAALPVITLTLTRLGGFYLLSRNSMLTVIAKNFMTTARAKGLKKSRILFRHALRNALPPIITRIFMSLGTLFGGAVLIENVFNYPGIGRLMREAVVVRDYVLIEGIFLFITVTVLLMNFLADAVHKKFDPRV</sequence>
<keyword evidence="3" id="KW-1003">Cell membrane</keyword>
<dbReference type="PANTHER" id="PTHR43376:SF1">
    <property type="entry name" value="OLIGOPEPTIDE TRANSPORT SYSTEM PERMEASE PROTEIN"/>
    <property type="match status" value="1"/>
</dbReference>
<keyword evidence="10" id="KW-1185">Reference proteome</keyword>
<dbReference type="eggNOG" id="COG0601">
    <property type="taxonomic scope" value="Bacteria"/>
</dbReference>
<dbReference type="InterPro" id="IPR035906">
    <property type="entry name" value="MetI-like_sf"/>
</dbReference>
<dbReference type="Proteomes" id="UP000005104">
    <property type="component" value="Chromosome"/>
</dbReference>
<evidence type="ECO:0000256" key="7">
    <source>
        <dbReference type="RuleBase" id="RU363032"/>
    </source>
</evidence>
<dbReference type="RefSeq" id="WP_007783698.1">
    <property type="nucleotide sequence ID" value="NZ_CM001441.1"/>
</dbReference>
<feature type="transmembrane region" description="Helical" evidence="7">
    <location>
        <begin position="5"/>
        <end position="23"/>
    </location>
</feature>
<evidence type="ECO:0000256" key="6">
    <source>
        <dbReference type="ARBA" id="ARBA00023136"/>
    </source>
</evidence>
<reference evidence="9 10" key="1">
    <citation type="submission" date="2011-11" db="EMBL/GenBank/DDBJ databases">
        <title>The Noncontiguous Finished genome of Desulfosporosinus youngiae DSM 17734.</title>
        <authorList>
            <consortium name="US DOE Joint Genome Institute (JGI-PGF)"/>
            <person name="Lucas S."/>
            <person name="Han J."/>
            <person name="Lapidus A."/>
            <person name="Cheng J.-F."/>
            <person name="Goodwin L."/>
            <person name="Pitluck S."/>
            <person name="Peters L."/>
            <person name="Ovchinnikova G."/>
            <person name="Lu M."/>
            <person name="Land M.L."/>
            <person name="Hauser L."/>
            <person name="Pester M."/>
            <person name="Spring S."/>
            <person name="Ollivier B."/>
            <person name="Rattei T."/>
            <person name="Klenk H.-P."/>
            <person name="Wagner M."/>
            <person name="Loy A."/>
            <person name="Woyke T.J."/>
        </authorList>
    </citation>
    <scope>NUCLEOTIDE SEQUENCE [LARGE SCALE GENOMIC DNA]</scope>
    <source>
        <strain evidence="9 10">DSM 17734</strain>
    </source>
</reference>
<evidence type="ECO:0000313" key="9">
    <source>
        <dbReference type="EMBL" id="EHQ89734.1"/>
    </source>
</evidence>
<feature type="transmembrane region" description="Helical" evidence="7">
    <location>
        <begin position="96"/>
        <end position="122"/>
    </location>
</feature>
<evidence type="ECO:0000256" key="4">
    <source>
        <dbReference type="ARBA" id="ARBA00022692"/>
    </source>
</evidence>
<dbReference type="PROSITE" id="PS50928">
    <property type="entry name" value="ABC_TM1"/>
    <property type="match status" value="1"/>
</dbReference>
<evidence type="ECO:0000313" key="10">
    <source>
        <dbReference type="Proteomes" id="UP000005104"/>
    </source>
</evidence>
<dbReference type="CDD" id="cd06261">
    <property type="entry name" value="TM_PBP2"/>
    <property type="match status" value="1"/>
</dbReference>
<comment type="similarity">
    <text evidence="7">Belongs to the binding-protein-dependent transport system permease family.</text>
</comment>
<dbReference type="Pfam" id="PF00528">
    <property type="entry name" value="BPD_transp_1"/>
    <property type="match status" value="1"/>
</dbReference>
<feature type="transmembrane region" description="Helical" evidence="7">
    <location>
        <begin position="183"/>
        <end position="205"/>
    </location>
</feature>
<evidence type="ECO:0000256" key="1">
    <source>
        <dbReference type="ARBA" id="ARBA00004651"/>
    </source>
</evidence>
<dbReference type="Pfam" id="PF19300">
    <property type="entry name" value="BPD_transp_1_N"/>
    <property type="match status" value="1"/>
</dbReference>
<name>H5Y453_9FIRM</name>
<protein>
    <submittedName>
        <fullName evidence="9">ABC-type dipeptide/oligopeptide/nickel transport system, permease component</fullName>
    </submittedName>
</protein>
<comment type="subcellular location">
    <subcellularLocation>
        <location evidence="1 7">Cell membrane</location>
        <topology evidence="1 7">Multi-pass membrane protein</topology>
    </subcellularLocation>
</comment>
<keyword evidence="4 7" id="KW-0812">Transmembrane</keyword>
<evidence type="ECO:0000256" key="5">
    <source>
        <dbReference type="ARBA" id="ARBA00022989"/>
    </source>
</evidence>
<feature type="transmembrane region" description="Helical" evidence="7">
    <location>
        <begin position="287"/>
        <end position="306"/>
    </location>
</feature>